<organism evidence="4 5">
    <name type="scientific">Emergomyces pasteurianus Ep9510</name>
    <dbReference type="NCBI Taxonomy" id="1447872"/>
    <lineage>
        <taxon>Eukaryota</taxon>
        <taxon>Fungi</taxon>
        <taxon>Dikarya</taxon>
        <taxon>Ascomycota</taxon>
        <taxon>Pezizomycotina</taxon>
        <taxon>Eurotiomycetes</taxon>
        <taxon>Eurotiomycetidae</taxon>
        <taxon>Onygenales</taxon>
        <taxon>Ajellomycetaceae</taxon>
        <taxon>Emergomyces</taxon>
    </lineage>
</organism>
<keyword evidence="1" id="KW-1278">Translocase</keyword>
<dbReference type="EC" id="7.2.2.-" evidence="1"/>
<keyword evidence="5" id="KW-1185">Reference proteome</keyword>
<dbReference type="EMBL" id="LGRN01000384">
    <property type="protein sequence ID" value="OJD12609.1"/>
    <property type="molecule type" value="Genomic_DNA"/>
</dbReference>
<dbReference type="InterPro" id="IPR047819">
    <property type="entry name" value="P5A-ATPase_N"/>
</dbReference>
<sequence length="224" mass="24775">MARREPSMDGDTTAGGPVPAFKYRRESVRSRSASIISDVEMAHDEIYAGPMSESIPSSAASFVRRRSRRDSQLSFTYFRESTEAPEWAVADNAEDDDQGTNGYAEGYEGDIEAAPLSPSRCSMDSHAGDSFDAPLLHRYDSTKDSVRRQSLGETTSQKIYLATEDLTAVIAGFNTSVSGYVAYLTICVLSCGLGYLLFRWLPRWRVRLIGTPTPLSRCQWTAVE</sequence>
<evidence type="ECO:0000256" key="2">
    <source>
        <dbReference type="SAM" id="MobiDB-lite"/>
    </source>
</evidence>
<keyword evidence="1" id="KW-0067">ATP-binding</keyword>
<dbReference type="Pfam" id="PF12409">
    <property type="entry name" value="P5-ATPase"/>
    <property type="match status" value="1"/>
</dbReference>
<keyword evidence="1" id="KW-0479">Metal-binding</keyword>
<comment type="subcellular location">
    <subcellularLocation>
        <location evidence="1">Membrane</location>
        <topology evidence="1">Multi-pass membrane protein</topology>
    </subcellularLocation>
</comment>
<evidence type="ECO:0000313" key="4">
    <source>
        <dbReference type="EMBL" id="OJD12609.1"/>
    </source>
</evidence>
<dbReference type="GO" id="GO:0016020">
    <property type="term" value="C:membrane"/>
    <property type="evidence" value="ECO:0007669"/>
    <property type="project" value="UniProtKB-SubCell"/>
</dbReference>
<keyword evidence="1" id="KW-1133">Transmembrane helix</keyword>
<evidence type="ECO:0000313" key="5">
    <source>
        <dbReference type="Proteomes" id="UP000182235"/>
    </source>
</evidence>
<evidence type="ECO:0000256" key="1">
    <source>
        <dbReference type="RuleBase" id="RU362082"/>
    </source>
</evidence>
<keyword evidence="1" id="KW-0812">Transmembrane</keyword>
<reference evidence="4 5" key="1">
    <citation type="submission" date="2015-07" db="EMBL/GenBank/DDBJ databases">
        <title>Emmonsia species relationships and genome sequence.</title>
        <authorList>
            <consortium name="The Broad Institute Genomics Platform"/>
            <person name="Cuomo C.A."/>
            <person name="Munoz J.F."/>
            <person name="Imamovic A."/>
            <person name="Priest M.E."/>
            <person name="Young S."/>
            <person name="Clay O.K."/>
            <person name="McEwen J.G."/>
        </authorList>
    </citation>
    <scope>NUCLEOTIDE SEQUENCE [LARGE SCALE GENOMIC DNA]</scope>
    <source>
        <strain evidence="4 5">UAMH 9510</strain>
    </source>
</reference>
<proteinExistence type="inferred from homology"/>
<keyword evidence="1" id="KW-0547">Nucleotide-binding</keyword>
<keyword evidence="1" id="KW-0460">Magnesium</keyword>
<accession>A0A1J9P7J8</accession>
<dbReference type="AlphaFoldDB" id="A0A1J9P7J8"/>
<feature type="non-terminal residue" evidence="4">
    <location>
        <position position="224"/>
    </location>
</feature>
<dbReference type="VEuPathDB" id="FungiDB:AJ78_06833"/>
<comment type="catalytic activity">
    <reaction evidence="1">
        <text>ATP + H2O = ADP + phosphate + H(+)</text>
        <dbReference type="Rhea" id="RHEA:13065"/>
        <dbReference type="ChEBI" id="CHEBI:15377"/>
        <dbReference type="ChEBI" id="CHEBI:15378"/>
        <dbReference type="ChEBI" id="CHEBI:30616"/>
        <dbReference type="ChEBI" id="CHEBI:43474"/>
        <dbReference type="ChEBI" id="CHEBI:456216"/>
    </reaction>
</comment>
<dbReference type="GO" id="GO:0046872">
    <property type="term" value="F:metal ion binding"/>
    <property type="evidence" value="ECO:0007669"/>
    <property type="project" value="UniProtKB-UniRule"/>
</dbReference>
<feature type="region of interest" description="Disordered" evidence="2">
    <location>
        <begin position="1"/>
        <end position="21"/>
    </location>
</feature>
<keyword evidence="1" id="KW-0472">Membrane</keyword>
<protein>
    <recommendedName>
        <fullName evidence="1">Cation-transporting ATPase</fullName>
        <ecNumber evidence="1">7.2.2.-</ecNumber>
    </recommendedName>
</protein>
<evidence type="ECO:0000259" key="3">
    <source>
        <dbReference type="Pfam" id="PF12409"/>
    </source>
</evidence>
<dbReference type="GO" id="GO:0005524">
    <property type="term" value="F:ATP binding"/>
    <property type="evidence" value="ECO:0007669"/>
    <property type="project" value="UniProtKB-UniRule"/>
</dbReference>
<comment type="similarity">
    <text evidence="1">Belongs to the cation transport ATPase (P-type) (TC 3.A.3) family. Type V subfamily.</text>
</comment>
<dbReference type="STRING" id="1447872.A0A1J9P7J8"/>
<comment type="caution">
    <text evidence="1">Lacks conserved residue(s) required for the propagation of feature annotation.</text>
</comment>
<comment type="caution">
    <text evidence="4">The sequence shown here is derived from an EMBL/GenBank/DDBJ whole genome shotgun (WGS) entry which is preliminary data.</text>
</comment>
<dbReference type="Proteomes" id="UP000182235">
    <property type="component" value="Unassembled WGS sequence"/>
</dbReference>
<dbReference type="GO" id="GO:0019829">
    <property type="term" value="F:ATPase-coupled monoatomic cation transmembrane transporter activity"/>
    <property type="evidence" value="ECO:0007669"/>
    <property type="project" value="UniProtKB-UniRule"/>
</dbReference>
<feature type="domain" description="P5B-type ATPase N-terminal" evidence="3">
    <location>
        <begin position="164"/>
        <end position="224"/>
    </location>
</feature>
<dbReference type="OrthoDB" id="48943at2759"/>
<gene>
    <name evidence="4" type="ORF">AJ78_06833</name>
</gene>
<name>A0A1J9P7J8_9EURO</name>
<feature type="transmembrane region" description="Helical" evidence="1">
    <location>
        <begin position="180"/>
        <end position="198"/>
    </location>
</feature>